<name>A0ACB5T6C8_AMBMO</name>
<dbReference type="Proteomes" id="UP001165064">
    <property type="component" value="Unassembled WGS sequence"/>
</dbReference>
<evidence type="ECO:0000313" key="1">
    <source>
        <dbReference type="EMBL" id="GME82126.1"/>
    </source>
</evidence>
<keyword evidence="2" id="KW-1185">Reference proteome</keyword>
<proteinExistence type="predicted"/>
<evidence type="ECO:0000313" key="2">
    <source>
        <dbReference type="Proteomes" id="UP001165064"/>
    </source>
</evidence>
<gene>
    <name evidence="1" type="ORF">Amon02_000533200</name>
</gene>
<sequence length="303" mass="32873">MLSNSRSTSVSPIRPQARCRTPLSVKSNNTNHSGSRSRSPSRSPSRAGTPLKHKPSLIYSNSIRLSGLGDENFPQLSPSPKRHMKTQVLPSSPLKRTKLYSSSSSSPSKQSQGQASPLHGSNTIFNSSLSANPSPITSKIRSLALASSHSASSSLSLSSTTSAQQNQTQIQSSQNQIQQKLQKLPPTPFKIFEDPVNHKIQTNASSKDTPNMDLEDKENNNDTTIDSKDTQLKNNNKQHSSTKRKMLAELHILEYPGYIQLHNVAADSSSLSSGSSSSLASGSSPKKDTFPKDNQKALIRQLK</sequence>
<accession>A0ACB5T6C8</accession>
<comment type="caution">
    <text evidence="1">The sequence shown here is derived from an EMBL/GenBank/DDBJ whole genome shotgun (WGS) entry which is preliminary data.</text>
</comment>
<organism evidence="1 2">
    <name type="scientific">Ambrosiozyma monospora</name>
    <name type="common">Yeast</name>
    <name type="synonym">Endomycopsis monosporus</name>
    <dbReference type="NCBI Taxonomy" id="43982"/>
    <lineage>
        <taxon>Eukaryota</taxon>
        <taxon>Fungi</taxon>
        <taxon>Dikarya</taxon>
        <taxon>Ascomycota</taxon>
        <taxon>Saccharomycotina</taxon>
        <taxon>Pichiomycetes</taxon>
        <taxon>Pichiales</taxon>
        <taxon>Pichiaceae</taxon>
        <taxon>Ambrosiozyma</taxon>
    </lineage>
</organism>
<protein>
    <submittedName>
        <fullName evidence="1">Unnamed protein product</fullName>
    </submittedName>
</protein>
<reference evidence="1" key="1">
    <citation type="submission" date="2023-04" db="EMBL/GenBank/DDBJ databases">
        <title>Ambrosiozyma monospora NBRC 10751.</title>
        <authorList>
            <person name="Ichikawa N."/>
            <person name="Sato H."/>
            <person name="Tonouchi N."/>
        </authorList>
    </citation>
    <scope>NUCLEOTIDE SEQUENCE</scope>
    <source>
        <strain evidence="1">NBRC 10751</strain>
    </source>
</reference>
<dbReference type="EMBL" id="BSXS01003893">
    <property type="protein sequence ID" value="GME82126.1"/>
    <property type="molecule type" value="Genomic_DNA"/>
</dbReference>